<proteinExistence type="predicted"/>
<reference evidence="1" key="1">
    <citation type="submission" date="2025-08" db="UniProtKB">
        <authorList>
            <consortium name="Ensembl"/>
        </authorList>
    </citation>
    <scope>IDENTIFICATION</scope>
</reference>
<dbReference type="AlphaFoldDB" id="A0A8C6GSA1"/>
<sequence length="136" mass="14907">MFSVAPKEHKERSSDSFPWFTRSKQNERITIVSCLKGLGNHLKMYPYLRKKKNQTSEIQATVVGLIPALQGLIQKDLRSGPMESLKAQGRSGCFPSSPARTPLLGEVRGLPLLISAWLSGAVQPSCQTPNPPSSAF</sequence>
<organism evidence="1 2">
    <name type="scientific">Mus spicilegus</name>
    <name type="common">Mound-building mouse</name>
    <dbReference type="NCBI Taxonomy" id="10103"/>
    <lineage>
        <taxon>Eukaryota</taxon>
        <taxon>Metazoa</taxon>
        <taxon>Chordata</taxon>
        <taxon>Craniata</taxon>
        <taxon>Vertebrata</taxon>
        <taxon>Euteleostomi</taxon>
        <taxon>Mammalia</taxon>
        <taxon>Eutheria</taxon>
        <taxon>Euarchontoglires</taxon>
        <taxon>Glires</taxon>
        <taxon>Rodentia</taxon>
        <taxon>Myomorpha</taxon>
        <taxon>Muroidea</taxon>
        <taxon>Muridae</taxon>
        <taxon>Murinae</taxon>
        <taxon>Mus</taxon>
        <taxon>Mus</taxon>
    </lineage>
</organism>
<dbReference type="Proteomes" id="UP000694415">
    <property type="component" value="Unplaced"/>
</dbReference>
<dbReference type="GeneTree" id="ENSGT00900000143333"/>
<dbReference type="Ensembl" id="ENSMSIT00000013948.1">
    <property type="protein sequence ID" value="ENSMSIP00000010992.1"/>
    <property type="gene ID" value="ENSMSIG00000009629.1"/>
</dbReference>
<name>A0A8C6GSA1_MUSSI</name>
<accession>A0A8C6GSA1</accession>
<reference evidence="1" key="2">
    <citation type="submission" date="2025-09" db="UniProtKB">
        <authorList>
            <consortium name="Ensembl"/>
        </authorList>
    </citation>
    <scope>IDENTIFICATION</scope>
</reference>
<evidence type="ECO:0000313" key="1">
    <source>
        <dbReference type="Ensembl" id="ENSMSIP00000010992.1"/>
    </source>
</evidence>
<evidence type="ECO:0000313" key="2">
    <source>
        <dbReference type="Proteomes" id="UP000694415"/>
    </source>
</evidence>
<keyword evidence="2" id="KW-1185">Reference proteome</keyword>
<protein>
    <submittedName>
        <fullName evidence="1">Uncharacterized protein</fullName>
    </submittedName>
</protein>